<keyword evidence="1" id="KW-0813">Transport</keyword>
<evidence type="ECO:0000256" key="1">
    <source>
        <dbReference type="ARBA" id="ARBA00022448"/>
    </source>
</evidence>
<comment type="caution">
    <text evidence="8">The sequence shown here is derived from an EMBL/GenBank/DDBJ whole genome shotgun (WGS) entry which is preliminary data.</text>
</comment>
<organism evidence="8 10">
    <name type="scientific">Zhongshania marina</name>
    <dbReference type="NCBI Taxonomy" id="2304603"/>
    <lineage>
        <taxon>Bacteria</taxon>
        <taxon>Pseudomonadati</taxon>
        <taxon>Pseudomonadota</taxon>
        <taxon>Gammaproteobacteria</taxon>
        <taxon>Cellvibrionales</taxon>
        <taxon>Spongiibacteraceae</taxon>
        <taxon>Zhongshania</taxon>
    </lineage>
</organism>
<keyword evidence="6" id="KW-0732">Signal</keyword>
<sequence>MCKWLVAALFLASSVFAVAAEQAIVDRYQASCYACHGFGANGAPKTGVAADWAPRMEKGMETLVKHADEGFNTMPPKGLCFDCSADEFKALIEYMATPKS</sequence>
<dbReference type="Proteomes" id="UP000274695">
    <property type="component" value="Unassembled WGS sequence"/>
</dbReference>
<evidence type="ECO:0000256" key="3">
    <source>
        <dbReference type="ARBA" id="ARBA00022723"/>
    </source>
</evidence>
<evidence type="ECO:0000256" key="6">
    <source>
        <dbReference type="SAM" id="SignalP"/>
    </source>
</evidence>
<feature type="domain" description="Cytochrome c" evidence="7">
    <location>
        <begin position="22"/>
        <end position="95"/>
    </location>
</feature>
<dbReference type="GO" id="GO:0009055">
    <property type="term" value="F:electron transfer activity"/>
    <property type="evidence" value="ECO:0007669"/>
    <property type="project" value="InterPro"/>
</dbReference>
<dbReference type="InterPro" id="IPR009056">
    <property type="entry name" value="Cyt_c-like_dom"/>
</dbReference>
<dbReference type="Gene3D" id="1.10.760.10">
    <property type="entry name" value="Cytochrome c-like domain"/>
    <property type="match status" value="1"/>
</dbReference>
<dbReference type="PANTHER" id="PTHR40942">
    <property type="match status" value="1"/>
</dbReference>
<feature type="signal peptide" evidence="6">
    <location>
        <begin position="1"/>
        <end position="19"/>
    </location>
</feature>
<accession>A0A2S4HDC6</accession>
<dbReference type="GO" id="GO:0005506">
    <property type="term" value="F:iron ion binding"/>
    <property type="evidence" value="ECO:0007669"/>
    <property type="project" value="InterPro"/>
</dbReference>
<dbReference type="EMBL" id="RHGB01000004">
    <property type="protein sequence ID" value="RNL66374.1"/>
    <property type="molecule type" value="Genomic_DNA"/>
</dbReference>
<gene>
    <name evidence="8" type="ORF">C0068_13420</name>
    <name evidence="9" type="ORF">D0911_04870</name>
</gene>
<name>A0A2S4HDC6_9GAMM</name>
<dbReference type="PRINTS" id="PR00607">
    <property type="entry name" value="CYTCHROMECIE"/>
</dbReference>
<dbReference type="Proteomes" id="UP000237222">
    <property type="component" value="Unassembled WGS sequence"/>
</dbReference>
<dbReference type="OrthoDB" id="9814708at2"/>
<dbReference type="InterPro" id="IPR036909">
    <property type="entry name" value="Cyt_c-like_dom_sf"/>
</dbReference>
<protein>
    <submittedName>
        <fullName evidence="8">Cytochrome c5 family protein</fullName>
    </submittedName>
</protein>
<reference evidence="9 11" key="2">
    <citation type="submission" date="2018-10" db="EMBL/GenBank/DDBJ databases">
        <title>Draft genome sequence of Zhongshania sp. DSW25-10.</title>
        <authorList>
            <person name="Oh J."/>
        </authorList>
    </citation>
    <scope>NUCLEOTIDE SEQUENCE [LARGE SCALE GENOMIC DNA]</scope>
    <source>
        <strain evidence="9 11">DSW25-10</strain>
    </source>
</reference>
<feature type="chain" id="PRO_5015515286" evidence="6">
    <location>
        <begin position="20"/>
        <end position="100"/>
    </location>
</feature>
<dbReference type="GO" id="GO:0020037">
    <property type="term" value="F:heme binding"/>
    <property type="evidence" value="ECO:0007669"/>
    <property type="project" value="InterPro"/>
</dbReference>
<keyword evidence="11" id="KW-1185">Reference proteome</keyword>
<evidence type="ECO:0000256" key="2">
    <source>
        <dbReference type="ARBA" id="ARBA00022617"/>
    </source>
</evidence>
<evidence type="ECO:0000256" key="5">
    <source>
        <dbReference type="ARBA" id="ARBA00023004"/>
    </source>
</evidence>
<evidence type="ECO:0000259" key="7">
    <source>
        <dbReference type="Pfam" id="PF13442"/>
    </source>
</evidence>
<dbReference type="AlphaFoldDB" id="A0A2S4HDC6"/>
<evidence type="ECO:0000313" key="10">
    <source>
        <dbReference type="Proteomes" id="UP000237222"/>
    </source>
</evidence>
<evidence type="ECO:0000313" key="8">
    <source>
        <dbReference type="EMBL" id="POP52002.1"/>
    </source>
</evidence>
<proteinExistence type="predicted"/>
<keyword evidence="4" id="KW-0249">Electron transport</keyword>
<dbReference type="EMBL" id="PQGG01000031">
    <property type="protein sequence ID" value="POP52002.1"/>
    <property type="molecule type" value="Genomic_DNA"/>
</dbReference>
<reference evidence="8" key="1">
    <citation type="submission" date="2018-01" db="EMBL/GenBank/DDBJ databases">
        <authorList>
            <person name="Yu X.-D."/>
        </authorList>
    </citation>
    <scope>NUCLEOTIDE SEQUENCE</scope>
    <source>
        <strain evidence="8">ZX-21</strain>
    </source>
</reference>
<keyword evidence="5" id="KW-0408">Iron</keyword>
<evidence type="ECO:0000313" key="9">
    <source>
        <dbReference type="EMBL" id="RNL66374.1"/>
    </source>
</evidence>
<keyword evidence="3" id="KW-0479">Metal-binding</keyword>
<dbReference type="InterPro" id="IPR002323">
    <property type="entry name" value="Cyt_CIE"/>
</dbReference>
<dbReference type="PANTHER" id="PTHR40942:SF4">
    <property type="entry name" value="CYTOCHROME C5"/>
    <property type="match status" value="1"/>
</dbReference>
<keyword evidence="2" id="KW-0349">Heme</keyword>
<evidence type="ECO:0000256" key="4">
    <source>
        <dbReference type="ARBA" id="ARBA00022982"/>
    </source>
</evidence>
<dbReference type="RefSeq" id="WP_103684985.1">
    <property type="nucleotide sequence ID" value="NZ_PQGG01000031.1"/>
</dbReference>
<dbReference type="Pfam" id="PF13442">
    <property type="entry name" value="Cytochrome_CBB3"/>
    <property type="match status" value="1"/>
</dbReference>
<evidence type="ECO:0000313" key="11">
    <source>
        <dbReference type="Proteomes" id="UP000274695"/>
    </source>
</evidence>
<dbReference type="SUPFAM" id="SSF46626">
    <property type="entry name" value="Cytochrome c"/>
    <property type="match status" value="1"/>
</dbReference>